<evidence type="ECO:0000313" key="1">
    <source>
        <dbReference type="EMBL" id="GIX73406.1"/>
    </source>
</evidence>
<keyword evidence="2" id="KW-1185">Reference proteome</keyword>
<protein>
    <submittedName>
        <fullName evidence="1">Uncharacterized protein</fullName>
    </submittedName>
</protein>
<comment type="caution">
    <text evidence="1">The sequence shown here is derived from an EMBL/GenBank/DDBJ whole genome shotgun (WGS) entry which is preliminary data.</text>
</comment>
<gene>
    <name evidence="1" type="ORF">CEXT_187971</name>
</gene>
<evidence type="ECO:0000313" key="2">
    <source>
        <dbReference type="Proteomes" id="UP001054945"/>
    </source>
</evidence>
<sequence length="173" mass="19382">MDCIKEPYLHKNPSMVTSQLLVTLPLMDSYANVTKNKNLRNSNSVPRAVAEEEKRNFYPSPCLLGDALARATLAPHDIIGRLATLLVESVHPHHATKHTTVRWRWQCSQQTIVDHRPTKNVPFRLDPTPSAQLLSSTNLVSTTFSFALRGARAPLRILQGILHSIIVFRMGVV</sequence>
<proteinExistence type="predicted"/>
<organism evidence="1 2">
    <name type="scientific">Caerostris extrusa</name>
    <name type="common">Bark spider</name>
    <name type="synonym">Caerostris bankana</name>
    <dbReference type="NCBI Taxonomy" id="172846"/>
    <lineage>
        <taxon>Eukaryota</taxon>
        <taxon>Metazoa</taxon>
        <taxon>Ecdysozoa</taxon>
        <taxon>Arthropoda</taxon>
        <taxon>Chelicerata</taxon>
        <taxon>Arachnida</taxon>
        <taxon>Araneae</taxon>
        <taxon>Araneomorphae</taxon>
        <taxon>Entelegynae</taxon>
        <taxon>Araneoidea</taxon>
        <taxon>Araneidae</taxon>
        <taxon>Caerostris</taxon>
    </lineage>
</organism>
<reference evidence="1 2" key="1">
    <citation type="submission" date="2021-06" db="EMBL/GenBank/DDBJ databases">
        <title>Caerostris extrusa draft genome.</title>
        <authorList>
            <person name="Kono N."/>
            <person name="Arakawa K."/>
        </authorList>
    </citation>
    <scope>NUCLEOTIDE SEQUENCE [LARGE SCALE GENOMIC DNA]</scope>
</reference>
<name>A0AAV4MPJ6_CAEEX</name>
<dbReference type="EMBL" id="BPLR01002405">
    <property type="protein sequence ID" value="GIX73406.1"/>
    <property type="molecule type" value="Genomic_DNA"/>
</dbReference>
<dbReference type="Proteomes" id="UP001054945">
    <property type="component" value="Unassembled WGS sequence"/>
</dbReference>
<dbReference type="AlphaFoldDB" id="A0AAV4MPJ6"/>
<accession>A0AAV4MPJ6</accession>